<dbReference type="RefSeq" id="WP_054999192.1">
    <property type="nucleotide sequence ID" value="NZ_LJPX01000139.1"/>
</dbReference>
<dbReference type="InterPro" id="IPR000792">
    <property type="entry name" value="Tscrpt_reg_LuxR_C"/>
</dbReference>
<dbReference type="PATRIC" id="fig|86840.3.peg.2773"/>
<dbReference type="Gene3D" id="1.10.10.10">
    <property type="entry name" value="Winged helix-like DNA-binding domain superfamily/Winged helix DNA-binding domain"/>
    <property type="match status" value="1"/>
</dbReference>
<feature type="domain" description="HTH luxR-type" evidence="1">
    <location>
        <begin position="16"/>
        <end position="73"/>
    </location>
</feature>
<evidence type="ECO:0000313" key="2">
    <source>
        <dbReference type="EMBL" id="KPW78873.1"/>
    </source>
</evidence>
<dbReference type="AlphaFoldDB" id="A0A0P9LLV1"/>
<dbReference type="GO" id="GO:0003677">
    <property type="term" value="F:DNA binding"/>
    <property type="evidence" value="ECO:0007669"/>
    <property type="project" value="InterPro"/>
</dbReference>
<dbReference type="EMBL" id="LJPX01000139">
    <property type="protein sequence ID" value="KPW78873.1"/>
    <property type="molecule type" value="Genomic_DNA"/>
</dbReference>
<dbReference type="InterPro" id="IPR036388">
    <property type="entry name" value="WH-like_DNA-bd_sf"/>
</dbReference>
<evidence type="ECO:0000313" key="3">
    <source>
        <dbReference type="Proteomes" id="UP000050564"/>
    </source>
</evidence>
<gene>
    <name evidence="2" type="ORF">ALO81_200290</name>
</gene>
<dbReference type="GO" id="GO:0016987">
    <property type="term" value="F:sigma factor activity"/>
    <property type="evidence" value="ECO:0007669"/>
    <property type="project" value="InterPro"/>
</dbReference>
<dbReference type="Pfam" id="PF08281">
    <property type="entry name" value="Sigma70_r4_2"/>
    <property type="match status" value="1"/>
</dbReference>
<dbReference type="InterPro" id="IPR013249">
    <property type="entry name" value="RNA_pol_sigma70_r4_t2"/>
</dbReference>
<dbReference type="GO" id="GO:0006352">
    <property type="term" value="P:DNA-templated transcription initiation"/>
    <property type="evidence" value="ECO:0007669"/>
    <property type="project" value="InterPro"/>
</dbReference>
<organism evidence="2 3">
    <name type="scientific">Pseudomonas cannabina</name>
    <dbReference type="NCBI Taxonomy" id="86840"/>
    <lineage>
        <taxon>Bacteria</taxon>
        <taxon>Pseudomonadati</taxon>
        <taxon>Pseudomonadota</taxon>
        <taxon>Gammaproteobacteria</taxon>
        <taxon>Pseudomonadales</taxon>
        <taxon>Pseudomonadaceae</taxon>
        <taxon>Pseudomonas</taxon>
    </lineage>
</organism>
<sequence length="102" mass="11591">MAIFLEGQEEWTTDLLPELSPQEGKAVIMYSHGFSLRTIAIEVGISPHTVRVYLSRAKDKFEIHNLFELRDICMLREALIYSIFRPCNALEALIYLGATAGF</sequence>
<proteinExistence type="predicted"/>
<protein>
    <submittedName>
        <fullName evidence="2">Plasmid stabilization protein</fullName>
    </submittedName>
</protein>
<dbReference type="Proteomes" id="UP000050564">
    <property type="component" value="Unassembled WGS sequence"/>
</dbReference>
<comment type="caution">
    <text evidence="2">The sequence shown here is derived from an EMBL/GenBank/DDBJ whole genome shotgun (WGS) entry which is preliminary data.</text>
</comment>
<name>A0A0P9LLV1_PSECA</name>
<accession>A0A0P9LLV1</accession>
<evidence type="ECO:0000259" key="1">
    <source>
        <dbReference type="SMART" id="SM00421"/>
    </source>
</evidence>
<reference evidence="2 3" key="1">
    <citation type="submission" date="2015-09" db="EMBL/GenBank/DDBJ databases">
        <title>Genome announcement of multiple Pseudomonas syringae strains.</title>
        <authorList>
            <person name="Thakur S."/>
            <person name="Wang P.W."/>
            <person name="Gong Y."/>
            <person name="Weir B.S."/>
            <person name="Guttman D.S."/>
        </authorList>
    </citation>
    <scope>NUCLEOTIDE SEQUENCE [LARGE SCALE GENOMIC DNA]</scope>
    <source>
        <strain evidence="2 3">ICMP2823</strain>
    </source>
</reference>
<dbReference type="SUPFAM" id="SSF46894">
    <property type="entry name" value="C-terminal effector domain of the bipartite response regulators"/>
    <property type="match status" value="1"/>
</dbReference>
<dbReference type="InterPro" id="IPR016032">
    <property type="entry name" value="Sig_transdc_resp-reg_C-effctor"/>
</dbReference>
<dbReference type="SMART" id="SM00421">
    <property type="entry name" value="HTH_LUXR"/>
    <property type="match status" value="1"/>
</dbReference>